<comment type="caution">
    <text evidence="1">The sequence shown here is derived from an EMBL/GenBank/DDBJ whole genome shotgun (WGS) entry which is preliminary data.</text>
</comment>
<keyword evidence="2" id="KW-1185">Reference proteome</keyword>
<reference evidence="1" key="1">
    <citation type="submission" date="2021-03" db="EMBL/GenBank/DDBJ databases">
        <authorList>
            <person name="Kim M.K."/>
        </authorList>
    </citation>
    <scope>NUCLEOTIDE SEQUENCE</scope>
    <source>
        <strain evidence="1">BT186</strain>
    </source>
</reference>
<dbReference type="AlphaFoldDB" id="A0A939J8U2"/>
<evidence type="ECO:0000313" key="2">
    <source>
        <dbReference type="Proteomes" id="UP000664144"/>
    </source>
</evidence>
<sequence length="160" mass="18804">MTSTLNCHVEHIVPKSKHITFIFEPKNLCVVCAECNTIKKEQETLDIIEDTLTLSKGKTRKRYPTVSNAFKIVHPHFDRYQDHIIRLGDYYYVDRTKKGSFTIGACRLNRLLYEFGWQETFHSDNELIELMTNYLETDDSLERIRILRKLTTIGLESSQE</sequence>
<dbReference type="EMBL" id="JAFLQZ010000001">
    <property type="protein sequence ID" value="MBO0356366.1"/>
    <property type="molecule type" value="Genomic_DNA"/>
</dbReference>
<name>A0A939J8U2_9BACT</name>
<evidence type="ECO:0008006" key="3">
    <source>
        <dbReference type="Google" id="ProtNLM"/>
    </source>
</evidence>
<accession>A0A939J8U2</accession>
<gene>
    <name evidence="1" type="ORF">J0X19_00275</name>
</gene>
<dbReference type="RefSeq" id="WP_206979883.1">
    <property type="nucleotide sequence ID" value="NZ_JAFLQZ010000001.1"/>
</dbReference>
<proteinExistence type="predicted"/>
<organism evidence="1 2">
    <name type="scientific">Hymenobacter telluris</name>
    <dbReference type="NCBI Taxonomy" id="2816474"/>
    <lineage>
        <taxon>Bacteria</taxon>
        <taxon>Pseudomonadati</taxon>
        <taxon>Bacteroidota</taxon>
        <taxon>Cytophagia</taxon>
        <taxon>Cytophagales</taxon>
        <taxon>Hymenobacteraceae</taxon>
        <taxon>Hymenobacter</taxon>
    </lineage>
</organism>
<dbReference type="Proteomes" id="UP000664144">
    <property type="component" value="Unassembled WGS sequence"/>
</dbReference>
<protein>
    <recommendedName>
        <fullName evidence="3">HNH endonuclease</fullName>
    </recommendedName>
</protein>
<evidence type="ECO:0000313" key="1">
    <source>
        <dbReference type="EMBL" id="MBO0356366.1"/>
    </source>
</evidence>
<dbReference type="Gene3D" id="1.10.30.50">
    <property type="match status" value="1"/>
</dbReference>